<dbReference type="Proteomes" id="UP000663722">
    <property type="component" value="Chromosome"/>
</dbReference>
<dbReference type="AlphaFoldDB" id="A0A975BN71"/>
<sequence length="53" mass="5687">MAPAFYTKRCFLSPGGLFENSPGATHSRMIFTTTAAETVATETISIMTITTNV</sequence>
<gene>
    <name evidence="1" type="ORF">dnm_040400</name>
</gene>
<accession>A0A975BN71</accession>
<evidence type="ECO:0000313" key="1">
    <source>
        <dbReference type="EMBL" id="QTA88000.1"/>
    </source>
</evidence>
<name>A0A975BN71_9BACT</name>
<keyword evidence="2" id="KW-1185">Reference proteome</keyword>
<proteinExistence type="predicted"/>
<protein>
    <submittedName>
        <fullName evidence="1">Uncharacterized protein</fullName>
    </submittedName>
</protein>
<organism evidence="1 2">
    <name type="scientific">Desulfonema magnum</name>
    <dbReference type="NCBI Taxonomy" id="45655"/>
    <lineage>
        <taxon>Bacteria</taxon>
        <taxon>Pseudomonadati</taxon>
        <taxon>Thermodesulfobacteriota</taxon>
        <taxon>Desulfobacteria</taxon>
        <taxon>Desulfobacterales</taxon>
        <taxon>Desulfococcaceae</taxon>
        <taxon>Desulfonema</taxon>
    </lineage>
</organism>
<dbReference type="EMBL" id="CP061800">
    <property type="protein sequence ID" value="QTA88000.1"/>
    <property type="molecule type" value="Genomic_DNA"/>
</dbReference>
<dbReference type="KEGG" id="dmm:dnm_040400"/>
<reference evidence="1" key="1">
    <citation type="journal article" date="2021" name="Microb. Physiol.">
        <title>Proteogenomic Insights into the Physiology of Marine, Sulfate-Reducing, Filamentous Desulfonema limicola and Desulfonema magnum.</title>
        <authorList>
            <person name="Schnaars V."/>
            <person name="Wohlbrand L."/>
            <person name="Scheve S."/>
            <person name="Hinrichs C."/>
            <person name="Reinhardt R."/>
            <person name="Rabus R."/>
        </authorList>
    </citation>
    <scope>NUCLEOTIDE SEQUENCE</scope>
    <source>
        <strain evidence="1">4be13</strain>
    </source>
</reference>
<evidence type="ECO:0000313" key="2">
    <source>
        <dbReference type="Proteomes" id="UP000663722"/>
    </source>
</evidence>